<dbReference type="SUPFAM" id="SSF53448">
    <property type="entry name" value="Nucleotide-diphospho-sugar transferases"/>
    <property type="match status" value="1"/>
</dbReference>
<dbReference type="InterPro" id="IPR001173">
    <property type="entry name" value="Glyco_trans_2-like"/>
</dbReference>
<dbReference type="RefSeq" id="WP_075711794.1">
    <property type="nucleotide sequence ID" value="NZ_MJIE01000001.1"/>
</dbReference>
<dbReference type="EMBL" id="MJIE01000001">
    <property type="protein sequence ID" value="OLR54775.1"/>
    <property type="molecule type" value="Genomic_DNA"/>
</dbReference>
<feature type="domain" description="Glycosyltransferase 2-like" evidence="3">
    <location>
        <begin position="5"/>
        <end position="125"/>
    </location>
</feature>
<keyword evidence="5" id="KW-1185">Reference proteome</keyword>
<sequence>MPRVSIIVPVYKTEKYIRRCLDSVAGQTLDDIEIILIDDGSPDSCGEICEEYKRKDGRIRVIHQKNQGVSAARNAGLQIAAGEYIGFVDSDDFIETDMYEYLLALADRYDADVTGCEFFECYAGREIHVNKEIRCEVLDRIQGIRQVLDSRTSMNVVNKIFRKTLFDGVMFREGKILEDAYIIVDLMANANRSVFTDVQKYYYFHRENSITTRPFDARFYDAIEVHDYNYGIAVSVSGTLAESAQLRRCWARFYVLDKMMSSDGSHDRDKEQECIDFLKKNRHLILNNDVFTRARKLAFIGLLFSRHIYRILLNLNIRKTGRNNG</sequence>
<dbReference type="Proteomes" id="UP000187404">
    <property type="component" value="Unassembled WGS sequence"/>
</dbReference>
<dbReference type="AlphaFoldDB" id="A0A1Q9JEZ8"/>
<name>A0A1Q9JEZ8_9FIRM</name>
<comment type="caution">
    <text evidence="4">The sequence shown here is derived from an EMBL/GenBank/DDBJ whole genome shotgun (WGS) entry which is preliminary data.</text>
</comment>
<dbReference type="STRING" id="1261640.BHK98_00935"/>
<dbReference type="Pfam" id="PF00535">
    <property type="entry name" value="Glycos_transf_2"/>
    <property type="match status" value="1"/>
</dbReference>
<dbReference type="PANTHER" id="PTHR22916:SF51">
    <property type="entry name" value="GLYCOSYLTRANSFERASE EPSH-RELATED"/>
    <property type="match status" value="1"/>
</dbReference>
<evidence type="ECO:0000259" key="3">
    <source>
        <dbReference type="Pfam" id="PF00535"/>
    </source>
</evidence>
<keyword evidence="2" id="KW-0808">Transferase</keyword>
<evidence type="ECO:0000313" key="5">
    <source>
        <dbReference type="Proteomes" id="UP000187404"/>
    </source>
</evidence>
<protein>
    <recommendedName>
        <fullName evidence="3">Glycosyltransferase 2-like domain-containing protein</fullName>
    </recommendedName>
</protein>
<dbReference type="PANTHER" id="PTHR22916">
    <property type="entry name" value="GLYCOSYLTRANSFERASE"/>
    <property type="match status" value="1"/>
</dbReference>
<keyword evidence="1" id="KW-0328">Glycosyltransferase</keyword>
<organism evidence="4 5">
    <name type="scientific">Hornefia porci</name>
    <dbReference type="NCBI Taxonomy" id="2652292"/>
    <lineage>
        <taxon>Bacteria</taxon>
        <taxon>Bacillati</taxon>
        <taxon>Bacillota</taxon>
        <taxon>Clostridia</taxon>
        <taxon>Peptostreptococcales</taxon>
        <taxon>Anaerovoracaceae</taxon>
        <taxon>Hornefia</taxon>
    </lineage>
</organism>
<reference evidence="4 5" key="1">
    <citation type="journal article" date="2016" name="Appl. Environ. Microbiol.">
        <title>Function and Phylogeny of Bacterial Butyryl Coenzyme A:Acetate Transferases and Their Diversity in the Proximal Colon of Swine.</title>
        <authorList>
            <person name="Trachsel J."/>
            <person name="Bayles D.O."/>
            <person name="Looft T."/>
            <person name="Levine U.Y."/>
            <person name="Allen H.K."/>
        </authorList>
    </citation>
    <scope>NUCLEOTIDE SEQUENCE [LARGE SCALE GENOMIC DNA]</scope>
    <source>
        <strain evidence="4 5">68-3-10</strain>
    </source>
</reference>
<evidence type="ECO:0000256" key="2">
    <source>
        <dbReference type="ARBA" id="ARBA00022679"/>
    </source>
</evidence>
<gene>
    <name evidence="4" type="ORF">BHK98_00935</name>
</gene>
<dbReference type="GO" id="GO:0016757">
    <property type="term" value="F:glycosyltransferase activity"/>
    <property type="evidence" value="ECO:0007669"/>
    <property type="project" value="UniProtKB-KW"/>
</dbReference>
<dbReference type="OrthoDB" id="1771649at2"/>
<dbReference type="Gene3D" id="3.90.550.10">
    <property type="entry name" value="Spore Coat Polysaccharide Biosynthesis Protein SpsA, Chain A"/>
    <property type="match status" value="1"/>
</dbReference>
<evidence type="ECO:0000313" key="4">
    <source>
        <dbReference type="EMBL" id="OLR54775.1"/>
    </source>
</evidence>
<proteinExistence type="predicted"/>
<accession>A0A1Q9JEZ8</accession>
<evidence type="ECO:0000256" key="1">
    <source>
        <dbReference type="ARBA" id="ARBA00022676"/>
    </source>
</evidence>
<dbReference type="InterPro" id="IPR029044">
    <property type="entry name" value="Nucleotide-diphossugar_trans"/>
</dbReference>